<dbReference type="PATRIC" id="fig|36807.3.peg.2767"/>
<evidence type="ECO:0000313" key="1">
    <source>
        <dbReference type="EMBL" id="KXZ57530.1"/>
    </source>
</evidence>
<organism evidence="1 2">
    <name type="scientific">Microbacterium laevaniformans</name>
    <dbReference type="NCBI Taxonomy" id="36807"/>
    <lineage>
        <taxon>Bacteria</taxon>
        <taxon>Bacillati</taxon>
        <taxon>Actinomycetota</taxon>
        <taxon>Actinomycetes</taxon>
        <taxon>Micrococcales</taxon>
        <taxon>Microbacteriaceae</taxon>
        <taxon>Microbacterium</taxon>
    </lineage>
</organism>
<sequence>MILRRQRDRTPVAWRNGAGVTEEVAAARTGRIGDGEGDRIAWRVSIATVDKAAPFSRFDGIDRLLMPLTPAGIHLRLSGAARDVSQFDVVAFPGEADVASIEDAPGARDLNLMVDRAFGGGQLVRSYVTGARTLRRRAGQEVVVVVALCPTLRYRGEQLEEGDAIVVDDDRTVILSGYGSVAEATVVRATG</sequence>
<comment type="caution">
    <text evidence="1">The sequence shown here is derived from an EMBL/GenBank/DDBJ whole genome shotgun (WGS) entry which is preliminary data.</text>
</comment>
<name>A0A150H7B0_9MICO</name>
<dbReference type="InterPro" id="IPR014710">
    <property type="entry name" value="RmlC-like_jellyroll"/>
</dbReference>
<dbReference type="PANTHER" id="PTHR37943:SF1">
    <property type="entry name" value="PROTEIN VES"/>
    <property type="match status" value="1"/>
</dbReference>
<evidence type="ECO:0000313" key="2">
    <source>
        <dbReference type="Proteomes" id="UP000075357"/>
    </source>
</evidence>
<protein>
    <submittedName>
        <fullName evidence="1">HutD</fullName>
    </submittedName>
</protein>
<dbReference type="EMBL" id="LRAD01000057">
    <property type="protein sequence ID" value="KXZ57530.1"/>
    <property type="molecule type" value="Genomic_DNA"/>
</dbReference>
<dbReference type="PANTHER" id="PTHR37943">
    <property type="entry name" value="PROTEIN VES"/>
    <property type="match status" value="1"/>
</dbReference>
<reference evidence="1 2" key="1">
    <citation type="submission" date="2016-01" db="EMBL/GenBank/DDBJ databases">
        <title>Draft genome sequences of Microbacterium laevaniformans LCDC 91-0039 and the type strain of Microbacterium hominis LCDC 84-209.</title>
        <authorList>
            <person name="Bernier A.-M."/>
            <person name="Bernard K."/>
        </authorList>
    </citation>
    <scope>NUCLEOTIDE SEQUENCE [LARGE SCALE GENOMIC DNA]</scope>
    <source>
        <strain evidence="1 2">LCDC 91-0039</strain>
    </source>
</reference>
<dbReference type="Proteomes" id="UP000075357">
    <property type="component" value="Unassembled WGS sequence"/>
</dbReference>
<dbReference type="RefSeq" id="WP_197017282.1">
    <property type="nucleotide sequence ID" value="NZ_BAABEE010000001.1"/>
</dbReference>
<dbReference type="InterPro" id="IPR010282">
    <property type="entry name" value="Uncharacterised_HutD/Ves"/>
</dbReference>
<accession>A0A150H7B0</accession>
<dbReference type="AlphaFoldDB" id="A0A150H7B0"/>
<dbReference type="InterPro" id="IPR011051">
    <property type="entry name" value="RmlC_Cupin_sf"/>
</dbReference>
<keyword evidence="2" id="KW-1185">Reference proteome</keyword>
<dbReference type="Pfam" id="PF05962">
    <property type="entry name" value="HutD"/>
    <property type="match status" value="1"/>
</dbReference>
<dbReference type="SUPFAM" id="SSF51182">
    <property type="entry name" value="RmlC-like cupins"/>
    <property type="match status" value="1"/>
</dbReference>
<dbReference type="Gene3D" id="2.60.120.10">
    <property type="entry name" value="Jelly Rolls"/>
    <property type="match status" value="1"/>
</dbReference>
<dbReference type="STRING" id="36807.Mlaev_02717"/>
<proteinExistence type="predicted"/>
<gene>
    <name evidence="1" type="ORF">Mlaev_02717</name>
</gene>